<gene>
    <name evidence="2" type="ORF">H9811_08835</name>
</gene>
<feature type="transmembrane region" description="Helical" evidence="1">
    <location>
        <begin position="104"/>
        <end position="131"/>
    </location>
</feature>
<name>A0A9D2JAI3_9FIRM</name>
<reference evidence="2" key="1">
    <citation type="journal article" date="2021" name="PeerJ">
        <title>Extensive microbial diversity within the chicken gut microbiome revealed by metagenomics and culture.</title>
        <authorList>
            <person name="Gilroy R."/>
            <person name="Ravi A."/>
            <person name="Getino M."/>
            <person name="Pursley I."/>
            <person name="Horton D.L."/>
            <person name="Alikhan N.F."/>
            <person name="Baker D."/>
            <person name="Gharbi K."/>
            <person name="Hall N."/>
            <person name="Watson M."/>
            <person name="Adriaenssens E.M."/>
            <person name="Foster-Nyarko E."/>
            <person name="Jarju S."/>
            <person name="Secka A."/>
            <person name="Antonio M."/>
            <person name="Oren A."/>
            <person name="Chaudhuri R.R."/>
            <person name="La Ragione R."/>
            <person name="Hildebrand F."/>
            <person name="Pallen M.J."/>
        </authorList>
    </citation>
    <scope>NUCLEOTIDE SEQUENCE</scope>
    <source>
        <strain evidence="2">ChiSxjej1B13-11774</strain>
    </source>
</reference>
<keyword evidence="1" id="KW-0472">Membrane</keyword>
<dbReference type="EMBL" id="DXBP01000052">
    <property type="protein sequence ID" value="HIZ42651.1"/>
    <property type="molecule type" value="Genomic_DNA"/>
</dbReference>
<organism evidence="2 3">
    <name type="scientific">Candidatus Gemmiger excrementigallinarum</name>
    <dbReference type="NCBI Taxonomy" id="2838609"/>
    <lineage>
        <taxon>Bacteria</taxon>
        <taxon>Bacillati</taxon>
        <taxon>Bacillota</taxon>
        <taxon>Clostridia</taxon>
        <taxon>Eubacteriales</taxon>
        <taxon>Gemmiger</taxon>
    </lineage>
</organism>
<sequence length="133" mass="14524">MRYCKNCGLLAPHDADRCPQCGTPLPPEPVAAAPAHTGARYTDESRPAPEEVVPALSEWATLGTLLLFSIPIAGFILSLAWSFGFSKHPARRRLAQAWLIRTMIVAVIFTLVCIALALTSFVTLTATPYYYAF</sequence>
<comment type="caution">
    <text evidence="2">The sequence shown here is derived from an EMBL/GenBank/DDBJ whole genome shotgun (WGS) entry which is preliminary data.</text>
</comment>
<feature type="transmembrane region" description="Helical" evidence="1">
    <location>
        <begin position="59"/>
        <end position="83"/>
    </location>
</feature>
<proteinExistence type="predicted"/>
<protein>
    <recommendedName>
        <fullName evidence="4">Zinc ribbon domain-containing protein</fullName>
    </recommendedName>
</protein>
<keyword evidence="1" id="KW-1133">Transmembrane helix</keyword>
<reference evidence="2" key="2">
    <citation type="submission" date="2021-04" db="EMBL/GenBank/DDBJ databases">
        <authorList>
            <person name="Gilroy R."/>
        </authorList>
    </citation>
    <scope>NUCLEOTIDE SEQUENCE</scope>
    <source>
        <strain evidence="2">ChiSxjej1B13-11774</strain>
    </source>
</reference>
<accession>A0A9D2JAI3</accession>
<dbReference type="Proteomes" id="UP000824048">
    <property type="component" value="Unassembled WGS sequence"/>
</dbReference>
<evidence type="ECO:0000313" key="2">
    <source>
        <dbReference type="EMBL" id="HIZ42651.1"/>
    </source>
</evidence>
<evidence type="ECO:0000256" key="1">
    <source>
        <dbReference type="SAM" id="Phobius"/>
    </source>
</evidence>
<evidence type="ECO:0000313" key="3">
    <source>
        <dbReference type="Proteomes" id="UP000824048"/>
    </source>
</evidence>
<evidence type="ECO:0008006" key="4">
    <source>
        <dbReference type="Google" id="ProtNLM"/>
    </source>
</evidence>
<keyword evidence="1" id="KW-0812">Transmembrane</keyword>
<dbReference type="AlphaFoldDB" id="A0A9D2JAI3"/>